<comment type="caution">
    <text evidence="7">The sequence shown here is derived from an EMBL/GenBank/DDBJ whole genome shotgun (WGS) entry which is preliminary data.</text>
</comment>
<dbReference type="eggNOG" id="KOG0537">
    <property type="taxonomic scope" value="Eukaryota"/>
</dbReference>
<dbReference type="OMA" id="DFHIGYC"/>
<dbReference type="AlphaFoldDB" id="Q55C71"/>
<dbReference type="PROSITE" id="PS50255">
    <property type="entry name" value="CYTOCHROME_B5_2"/>
    <property type="match status" value="1"/>
</dbReference>
<dbReference type="SMR" id="Q55C71"/>
<dbReference type="EMBL" id="AAFI02000005">
    <property type="protein sequence ID" value="EAL72726.2"/>
    <property type="molecule type" value="Genomic_DNA"/>
</dbReference>
<dbReference type="PhylomeDB" id="Q55C71"/>
<evidence type="ECO:0000313" key="7">
    <source>
        <dbReference type="EMBL" id="EAL72726.2"/>
    </source>
</evidence>
<dbReference type="SMART" id="SM01117">
    <property type="entry name" value="Cyt-b5"/>
    <property type="match status" value="1"/>
</dbReference>
<dbReference type="Gene3D" id="3.10.120.10">
    <property type="entry name" value="Cytochrome b5-like heme/steroid binding domain"/>
    <property type="match status" value="1"/>
</dbReference>
<protein>
    <submittedName>
        <fullName evidence="7">Cytochrome b5 domain-containing protein</fullName>
    </submittedName>
</protein>
<dbReference type="GeneID" id="8617582"/>
<dbReference type="GO" id="GO:0046872">
    <property type="term" value="F:metal ion binding"/>
    <property type="evidence" value="ECO:0007669"/>
    <property type="project" value="UniProtKB-UniRule"/>
</dbReference>
<dbReference type="Proteomes" id="UP000002195">
    <property type="component" value="Unassembled WGS sequence"/>
</dbReference>
<dbReference type="FunCoup" id="Q55C71">
    <property type="interactions" value="2"/>
</dbReference>
<keyword evidence="3 5" id="KW-0408">Iron</keyword>
<dbReference type="dictyBase" id="DDB_G0270752"/>
<dbReference type="GO" id="GO:0016020">
    <property type="term" value="C:membrane"/>
    <property type="evidence" value="ECO:0000318"/>
    <property type="project" value="GO_Central"/>
</dbReference>
<dbReference type="RefSeq" id="XP_646610.2">
    <property type="nucleotide sequence ID" value="XM_641518.2"/>
</dbReference>
<dbReference type="InterPro" id="IPR001199">
    <property type="entry name" value="Cyt_B5-like_heme/steroid-bd"/>
</dbReference>
<dbReference type="InParanoid" id="Q55C71"/>
<keyword evidence="1 5" id="KW-0349">Heme</keyword>
<dbReference type="GO" id="GO:0020037">
    <property type="term" value="F:heme binding"/>
    <property type="evidence" value="ECO:0000318"/>
    <property type="project" value="GO_Central"/>
</dbReference>
<proteinExistence type="inferred from homology"/>
<dbReference type="InterPro" id="IPR018506">
    <property type="entry name" value="Cyt_B5_heme-BS"/>
</dbReference>
<evidence type="ECO:0000256" key="5">
    <source>
        <dbReference type="RuleBase" id="RU362121"/>
    </source>
</evidence>
<dbReference type="InterPro" id="IPR050668">
    <property type="entry name" value="Cytochrome_b5"/>
</dbReference>
<accession>Q55C71</accession>
<evidence type="ECO:0000256" key="2">
    <source>
        <dbReference type="ARBA" id="ARBA00022723"/>
    </source>
</evidence>
<name>Q55C71_DICDI</name>
<dbReference type="STRING" id="44689.Q55C71"/>
<dbReference type="PANTHER" id="PTHR19359:SF18">
    <property type="entry name" value="CYTOCHROME B5 DOMAIN-CONTAINING PROTEIN"/>
    <property type="match status" value="1"/>
</dbReference>
<organism evidence="7 8">
    <name type="scientific">Dictyostelium discoideum</name>
    <name type="common">Social amoeba</name>
    <dbReference type="NCBI Taxonomy" id="44689"/>
    <lineage>
        <taxon>Eukaryota</taxon>
        <taxon>Amoebozoa</taxon>
        <taxon>Evosea</taxon>
        <taxon>Eumycetozoa</taxon>
        <taxon>Dictyostelia</taxon>
        <taxon>Dictyosteliales</taxon>
        <taxon>Dictyosteliaceae</taxon>
        <taxon>Dictyostelium</taxon>
    </lineage>
</organism>
<gene>
    <name evidence="7" type="ORF">DDB_G0270752</name>
</gene>
<evidence type="ECO:0000256" key="1">
    <source>
        <dbReference type="ARBA" id="ARBA00022617"/>
    </source>
</evidence>
<dbReference type="HOGENOM" id="CLU_1470783_0_0_1"/>
<evidence type="ECO:0000256" key="3">
    <source>
        <dbReference type="ARBA" id="ARBA00023004"/>
    </source>
</evidence>
<dbReference type="VEuPathDB" id="AmoebaDB:DDB_G0270752"/>
<feature type="domain" description="Cytochrome b5 heme-binding" evidence="6">
    <location>
        <begin position="91"/>
        <end position="166"/>
    </location>
</feature>
<evidence type="ECO:0000259" key="6">
    <source>
        <dbReference type="PROSITE" id="PS50255"/>
    </source>
</evidence>
<evidence type="ECO:0000256" key="4">
    <source>
        <dbReference type="ARBA" id="ARBA00038168"/>
    </source>
</evidence>
<dbReference type="Pfam" id="PF00173">
    <property type="entry name" value="Cyt-b5"/>
    <property type="match status" value="1"/>
</dbReference>
<dbReference type="PANTHER" id="PTHR19359">
    <property type="entry name" value="CYTOCHROME B5"/>
    <property type="match status" value="1"/>
</dbReference>
<keyword evidence="2 5" id="KW-0479">Metal-binding</keyword>
<sequence length="184" mass="21258">MMRFSKLVRCTNSIIKSNQIQRSFISTSFVQQQQPSKSVLTLNNNNNKYIQKRSYASGSEDEPWLLEKADPSILQDDHPGYPFSELVDTTLPEFSIQEVSRHNSREDCWIIINEKVYNVSSYVSSHPGGDMILQNAGGESTTLFKEAPMTSYAHVIMKDFHIGYCRHQRRFDGFTPRQHDEDHH</sequence>
<dbReference type="SUPFAM" id="SSF55856">
    <property type="entry name" value="Cytochrome b5-like heme/steroid binding domain"/>
    <property type="match status" value="1"/>
</dbReference>
<reference evidence="7 8" key="1">
    <citation type="journal article" date="2005" name="Nature">
        <title>The genome of the social amoeba Dictyostelium discoideum.</title>
        <authorList>
            <consortium name="The Dictyostelium discoideum Sequencing Consortium"/>
            <person name="Eichinger L."/>
            <person name="Pachebat J.A."/>
            <person name="Glockner G."/>
            <person name="Rajandream M.A."/>
            <person name="Sucgang R."/>
            <person name="Berriman M."/>
            <person name="Song J."/>
            <person name="Olsen R."/>
            <person name="Szafranski K."/>
            <person name="Xu Q."/>
            <person name="Tunggal B."/>
            <person name="Kummerfeld S."/>
            <person name="Madera M."/>
            <person name="Konfortov B.A."/>
            <person name="Rivero F."/>
            <person name="Bankier A.T."/>
            <person name="Lehmann R."/>
            <person name="Hamlin N."/>
            <person name="Davies R."/>
            <person name="Gaudet P."/>
            <person name="Fey P."/>
            <person name="Pilcher K."/>
            <person name="Chen G."/>
            <person name="Saunders D."/>
            <person name="Sodergren E."/>
            <person name="Davis P."/>
            <person name="Kerhornou A."/>
            <person name="Nie X."/>
            <person name="Hall N."/>
            <person name="Anjard C."/>
            <person name="Hemphill L."/>
            <person name="Bason N."/>
            <person name="Farbrother P."/>
            <person name="Desany B."/>
            <person name="Just E."/>
            <person name="Morio T."/>
            <person name="Rost R."/>
            <person name="Churcher C."/>
            <person name="Cooper J."/>
            <person name="Haydock S."/>
            <person name="van Driessche N."/>
            <person name="Cronin A."/>
            <person name="Goodhead I."/>
            <person name="Muzny D."/>
            <person name="Mourier T."/>
            <person name="Pain A."/>
            <person name="Lu M."/>
            <person name="Harper D."/>
            <person name="Lindsay R."/>
            <person name="Hauser H."/>
            <person name="James K."/>
            <person name="Quiles M."/>
            <person name="Madan Babu M."/>
            <person name="Saito T."/>
            <person name="Buchrieser C."/>
            <person name="Wardroper A."/>
            <person name="Felder M."/>
            <person name="Thangavelu M."/>
            <person name="Johnson D."/>
            <person name="Knights A."/>
            <person name="Loulseged H."/>
            <person name="Mungall K."/>
            <person name="Oliver K."/>
            <person name="Price C."/>
            <person name="Quail M.A."/>
            <person name="Urushihara H."/>
            <person name="Hernandez J."/>
            <person name="Rabbinowitsch E."/>
            <person name="Steffen D."/>
            <person name="Sanders M."/>
            <person name="Ma J."/>
            <person name="Kohara Y."/>
            <person name="Sharp S."/>
            <person name="Simmonds M."/>
            <person name="Spiegler S."/>
            <person name="Tivey A."/>
            <person name="Sugano S."/>
            <person name="White B."/>
            <person name="Walker D."/>
            <person name="Woodward J."/>
            <person name="Winckler T."/>
            <person name="Tanaka Y."/>
            <person name="Shaulsky G."/>
            <person name="Schleicher M."/>
            <person name="Weinstock G."/>
            <person name="Rosenthal A."/>
            <person name="Cox E.C."/>
            <person name="Chisholm R.L."/>
            <person name="Gibbs R."/>
            <person name="Loomis W.F."/>
            <person name="Platzer M."/>
            <person name="Kay R.R."/>
            <person name="Williams J."/>
            <person name="Dear P.H."/>
            <person name="Noegel A.A."/>
            <person name="Barrell B."/>
            <person name="Kuspa A."/>
        </authorList>
    </citation>
    <scope>NUCLEOTIDE SEQUENCE [LARGE SCALE GENOMIC DNA]</scope>
    <source>
        <strain evidence="7 8">AX4</strain>
    </source>
</reference>
<dbReference type="KEGG" id="ddi:DDB_G0270752"/>
<evidence type="ECO:0000313" key="8">
    <source>
        <dbReference type="Proteomes" id="UP000002195"/>
    </source>
</evidence>
<comment type="similarity">
    <text evidence="4 5">Belongs to the cytochrome b5 family.</text>
</comment>
<dbReference type="PaxDb" id="44689-DDB0304715"/>
<dbReference type="PROSITE" id="PS00191">
    <property type="entry name" value="CYTOCHROME_B5_1"/>
    <property type="match status" value="1"/>
</dbReference>
<keyword evidence="8" id="KW-1185">Reference proteome</keyword>
<dbReference type="InterPro" id="IPR036400">
    <property type="entry name" value="Cyt_B5-like_heme/steroid_sf"/>
</dbReference>